<reference evidence="1" key="1">
    <citation type="journal article" date="2019" name="bioRxiv">
        <title>The Genome of the Zebra Mussel, Dreissena polymorpha: A Resource for Invasive Species Research.</title>
        <authorList>
            <person name="McCartney M.A."/>
            <person name="Auch B."/>
            <person name="Kono T."/>
            <person name="Mallez S."/>
            <person name="Zhang Y."/>
            <person name="Obille A."/>
            <person name="Becker A."/>
            <person name="Abrahante J.E."/>
            <person name="Garbe J."/>
            <person name="Badalamenti J.P."/>
            <person name="Herman A."/>
            <person name="Mangelson H."/>
            <person name="Liachko I."/>
            <person name="Sullivan S."/>
            <person name="Sone E.D."/>
            <person name="Koren S."/>
            <person name="Silverstein K.A.T."/>
            <person name="Beckman K.B."/>
            <person name="Gohl D.M."/>
        </authorList>
    </citation>
    <scope>NUCLEOTIDE SEQUENCE</scope>
    <source>
        <strain evidence="1">Duluth1</strain>
        <tissue evidence="1">Whole animal</tissue>
    </source>
</reference>
<sequence length="86" mass="9985">MQKSKTVLYYFLQLCLHHKGDDNDTSANAIEFQCWDLHARLHTVPTASNINDQGDEVDMAKEKARFAERETLYNWRKAGKIMAVKQ</sequence>
<comment type="caution">
    <text evidence="1">The sequence shown here is derived from an EMBL/GenBank/DDBJ whole genome shotgun (WGS) entry which is preliminary data.</text>
</comment>
<evidence type="ECO:0000313" key="1">
    <source>
        <dbReference type="EMBL" id="KAH3697625.1"/>
    </source>
</evidence>
<dbReference type="AlphaFoldDB" id="A0A9D3YC72"/>
<dbReference type="Proteomes" id="UP000828390">
    <property type="component" value="Unassembled WGS sequence"/>
</dbReference>
<reference evidence="1" key="2">
    <citation type="submission" date="2020-11" db="EMBL/GenBank/DDBJ databases">
        <authorList>
            <person name="McCartney M.A."/>
            <person name="Auch B."/>
            <person name="Kono T."/>
            <person name="Mallez S."/>
            <person name="Becker A."/>
            <person name="Gohl D.M."/>
            <person name="Silverstein K.A.T."/>
            <person name="Koren S."/>
            <person name="Bechman K.B."/>
            <person name="Herman A."/>
            <person name="Abrahante J.E."/>
            <person name="Garbe J."/>
        </authorList>
    </citation>
    <scope>NUCLEOTIDE SEQUENCE</scope>
    <source>
        <strain evidence="1">Duluth1</strain>
        <tissue evidence="1">Whole animal</tissue>
    </source>
</reference>
<name>A0A9D3YC72_DREPO</name>
<organism evidence="1 2">
    <name type="scientific">Dreissena polymorpha</name>
    <name type="common">Zebra mussel</name>
    <name type="synonym">Mytilus polymorpha</name>
    <dbReference type="NCBI Taxonomy" id="45954"/>
    <lineage>
        <taxon>Eukaryota</taxon>
        <taxon>Metazoa</taxon>
        <taxon>Spiralia</taxon>
        <taxon>Lophotrochozoa</taxon>
        <taxon>Mollusca</taxon>
        <taxon>Bivalvia</taxon>
        <taxon>Autobranchia</taxon>
        <taxon>Heteroconchia</taxon>
        <taxon>Euheterodonta</taxon>
        <taxon>Imparidentia</taxon>
        <taxon>Neoheterodontei</taxon>
        <taxon>Myida</taxon>
        <taxon>Dreissenoidea</taxon>
        <taxon>Dreissenidae</taxon>
        <taxon>Dreissena</taxon>
    </lineage>
</organism>
<keyword evidence="2" id="KW-1185">Reference proteome</keyword>
<evidence type="ECO:0000313" key="2">
    <source>
        <dbReference type="Proteomes" id="UP000828390"/>
    </source>
</evidence>
<dbReference type="EMBL" id="JAIWYP010000016">
    <property type="protein sequence ID" value="KAH3697625.1"/>
    <property type="molecule type" value="Genomic_DNA"/>
</dbReference>
<gene>
    <name evidence="1" type="ORF">DPMN_085130</name>
</gene>
<protein>
    <submittedName>
        <fullName evidence="1">Uncharacterized protein</fullName>
    </submittedName>
</protein>
<proteinExistence type="predicted"/>
<accession>A0A9D3YC72</accession>